<dbReference type="STRING" id="930152.SAMN05216565_101567"/>
<dbReference type="InterPro" id="IPR001087">
    <property type="entry name" value="GDSL"/>
</dbReference>
<accession>A0A1H0Q352</accession>
<dbReference type="EMBL" id="FNJU01000001">
    <property type="protein sequence ID" value="SDP11530.1"/>
    <property type="molecule type" value="Genomic_DNA"/>
</dbReference>
<dbReference type="SMART" id="SM00060">
    <property type="entry name" value="FN3"/>
    <property type="match status" value="3"/>
</dbReference>
<dbReference type="NCBIfam" id="NF047446">
    <property type="entry name" value="barrel_OmpL47"/>
    <property type="match status" value="1"/>
</dbReference>
<dbReference type="InterPro" id="IPR003961">
    <property type="entry name" value="FN3_dom"/>
</dbReference>
<proteinExistence type="predicted"/>
<dbReference type="Gene3D" id="2.60.120.430">
    <property type="entry name" value="Galactose-binding lectin"/>
    <property type="match status" value="2"/>
</dbReference>
<organism evidence="3 4">
    <name type="scientific">Litchfieldia salsa</name>
    <dbReference type="NCBI Taxonomy" id="930152"/>
    <lineage>
        <taxon>Bacteria</taxon>
        <taxon>Bacillati</taxon>
        <taxon>Bacillota</taxon>
        <taxon>Bacilli</taxon>
        <taxon>Bacillales</taxon>
        <taxon>Bacillaceae</taxon>
        <taxon>Litchfieldia</taxon>
    </lineage>
</organism>
<dbReference type="InterPro" id="IPR049366">
    <property type="entry name" value="RGL11_C"/>
</dbReference>
<dbReference type="InterPro" id="IPR037459">
    <property type="entry name" value="RhgT-like"/>
</dbReference>
<dbReference type="OrthoDB" id="9802318at2"/>
<dbReference type="Proteomes" id="UP000199159">
    <property type="component" value="Unassembled WGS sequence"/>
</dbReference>
<name>A0A1H0Q352_9BACI</name>
<dbReference type="InterPro" id="IPR036514">
    <property type="entry name" value="SGNH_hydro_sf"/>
</dbReference>
<dbReference type="InterPro" id="IPR041624">
    <property type="entry name" value="RGI_lyase"/>
</dbReference>
<dbReference type="Pfam" id="PF21348">
    <property type="entry name" value="RGL11_C"/>
    <property type="match status" value="1"/>
</dbReference>
<dbReference type="CDD" id="cd10318">
    <property type="entry name" value="RGL11"/>
    <property type="match status" value="1"/>
</dbReference>
<dbReference type="RefSeq" id="WP_090849677.1">
    <property type="nucleotide sequence ID" value="NZ_FNJU01000001.1"/>
</dbReference>
<feature type="domain" description="Fibronectin type-III" evidence="2">
    <location>
        <begin position="762"/>
        <end position="851"/>
    </location>
</feature>
<dbReference type="InterPro" id="IPR036116">
    <property type="entry name" value="FN3_sf"/>
</dbReference>
<feature type="chain" id="PRO_5011684544" evidence="1">
    <location>
        <begin position="34"/>
        <end position="1700"/>
    </location>
</feature>
<dbReference type="InterPro" id="IPR008979">
    <property type="entry name" value="Galactose-bd-like_sf"/>
</dbReference>
<dbReference type="Gene3D" id="2.60.40.10">
    <property type="entry name" value="Immunoglobulins"/>
    <property type="match status" value="4"/>
</dbReference>
<sequence length="1700" mass="186695">MSKRRKARQYVAIFLSALMVFLSIPMNPPAAQAEEDLITKKFDFGTSSSPVQDGYVKVAGDTGYSKELTYGFSDVSKVSSGDNETADALKRDYISTLESPFLIDLPNGDYTVTVIAGDDSKATNMGMKVENIQKIQNTDIAAGQFIDRTFDIAIVDGQLSVEFTTNTTDVNVARINGLIIQELPKRTASEIPSVYIAGDSTVQTYDEYWKPEAGWGQMIDRFFTSDIKFLNHSIGGRSSKSFIFEGRLDSILREIKPNDFFLIQFGHNDATISRPERYASVPDYKEFLKTYINGARQRGATPILVTPVGRRSFNSETGKFNVSFPEYVQGMKEVAEELDVDLVDLSTLSREYYDTIGPEGTLSVFLHTPPGVYTAFPNGSQDDTHFQEYGAIQIARLLSGGIKGLNNELSPYVADVELPAEVPTKPTGVTASSVSNAGALLSWNEVEGADIYKVFRKLASEDDSAYKLVGSSTIPRASLAGMEDGKSYHVQVVAVNGRGDSQPSDVLLIKTKEATLKFDFGPVGSPVAEGYTNVDLNTIYTPELGYGINDNSGMITRDRGDGDTPLRDVTRDWLGYFRVGWEFKVDVPNGLYAVKVYVADFVGSARTDVSIEGKNLGPVNAASRNWTSKVFSDVAVSDGQMNLRFSGSTGIANGIELTPILIAPSELKAEKIITDPENPSVDLTWKAVEDAAKYNVYRKVTGTKDFKLIKTVETNQFNDNTIDVGMKYDYVVTTIDNAGVETVPSMPLTVSMIDPDVAVPSAPVNLKLGDVNKNDLTFSWDKTEGAQTYNVYRAKKKDGTYQLVGKTKGTSYKDDTVLTTIKYYYKVSAVSAGGISELSDSLETPAVTVLKRQMESIDRGLVAMKTEDGVYLSWRLFGTDSKDTSFNLYRNKKLINSEPITSTTNYVDKEGTVEDQYEVRAVIDGAEKKTKDKANVLSNNHFDIPLQKPADGVTPLGDPYSYRANDASVGDLDGDGEYEIILKWDPTNSKDSSQSGYTGNVYIDAYKLDGTLMWRIDLGKNIRAGAHYTQFLVYDFDGDGKAEVSLKTADGTIDGQGNVIGRAEADHRYTSGYVLQGDEFLTVFEGATGKELVTTDYHPPRGDVSSWGDSYGNRVDRFLAGVAYLDGEQPSIIMARGYYTRTVVSAYNYRDGKLTKLWTFDTNQEEYNDWVGQGYHSLSVADVDHDGKDEIVYGQMTIDDDGTGLYNTGLGHGDALHVSDLDPTRPGQEIFAVQENKAAEFGYDLRDAETGEVIWGVKTGEDTGRGMTADIDPNYPGAEAWAISGAWNSTTGGLYSVKGEKISENIPSSNFGIWWDGDLQRELLDHKWDAASGVGTGTIDKWDYNNKKLVNLVTADGTFSNNSTKGTPSLSADILGDWREEAIWRTEDSSALRVFMTTDVTEHKIYTLMHDSQYRLAISWQNVGYNQPPHPSFFIGHGMEEPPTANIYLVSAKKPDVTAPETTHEIVGEAHNDWYRETVTVNLTATDSESEVDGTYFTINDGETQTGNSVVLEEEGKYTIQFWSEDEVGNVEEKKEVGINIDRTAPAIQFSVENGTEFGIDEVVTFSCTAEDALSGIESSTCEEISEQAYKLGLGEHTFNVEAVDVAGNQSSAAVTITVTVNYDSLGKLTETFLTENGHENSVPYLSKLEAAKAASERGNIKAQAGPTKAYINHVKAQTNKQITEEQSGYLIKFAEHLVK</sequence>
<dbReference type="PANTHER" id="PTHR43118">
    <property type="entry name" value="RHAMNOGALACTURONAN LYASE (EUROFUNG)"/>
    <property type="match status" value="1"/>
</dbReference>
<feature type="signal peptide" evidence="1">
    <location>
        <begin position="1"/>
        <end position="33"/>
    </location>
</feature>
<evidence type="ECO:0000259" key="2">
    <source>
        <dbReference type="PROSITE" id="PS50853"/>
    </source>
</evidence>
<dbReference type="InterPro" id="IPR058094">
    <property type="entry name" value="Ig-like_OmpL47-like"/>
</dbReference>
<dbReference type="Pfam" id="PF00041">
    <property type="entry name" value="fn3"/>
    <property type="match status" value="1"/>
</dbReference>
<dbReference type="PANTHER" id="PTHR43118:SF1">
    <property type="entry name" value="RHAMNOGALACTURONAN LYASE (EUROFUNG)"/>
    <property type="match status" value="1"/>
</dbReference>
<protein>
    <submittedName>
        <fullName evidence="3">Fibronectin type 3 domain-containing protein</fullName>
    </submittedName>
</protein>
<dbReference type="SUPFAM" id="SSF49265">
    <property type="entry name" value="Fibronectin type III"/>
    <property type="match status" value="2"/>
</dbReference>
<gene>
    <name evidence="3" type="ORF">SAMN05216565_101567</name>
</gene>
<dbReference type="CDD" id="cd00063">
    <property type="entry name" value="FN3"/>
    <property type="match status" value="2"/>
</dbReference>
<dbReference type="PROSITE" id="PS50853">
    <property type="entry name" value="FN3"/>
    <property type="match status" value="3"/>
</dbReference>
<dbReference type="InterPro" id="IPR034641">
    <property type="entry name" value="RGL11"/>
</dbReference>
<dbReference type="GO" id="GO:0016788">
    <property type="term" value="F:hydrolase activity, acting on ester bonds"/>
    <property type="evidence" value="ECO:0007669"/>
    <property type="project" value="InterPro"/>
</dbReference>
<feature type="domain" description="Fibronectin type-III" evidence="2">
    <location>
        <begin position="663"/>
        <end position="756"/>
    </location>
</feature>
<dbReference type="Pfam" id="PF21254">
    <property type="entry name" value="AGA-YXIM_GBD"/>
    <property type="match status" value="2"/>
</dbReference>
<dbReference type="Pfam" id="PF18370">
    <property type="entry name" value="RGI_lyase"/>
    <property type="match status" value="1"/>
</dbReference>
<evidence type="ECO:0000313" key="3">
    <source>
        <dbReference type="EMBL" id="SDP11530.1"/>
    </source>
</evidence>
<dbReference type="CDD" id="cd01821">
    <property type="entry name" value="Rhamnogalacturan_acetylesterase_like"/>
    <property type="match status" value="1"/>
</dbReference>
<dbReference type="Pfam" id="PF00657">
    <property type="entry name" value="Lipase_GDSL"/>
    <property type="match status" value="1"/>
</dbReference>
<keyword evidence="1" id="KW-0732">Signal</keyword>
<keyword evidence="4" id="KW-1185">Reference proteome</keyword>
<dbReference type="InterPro" id="IPR013783">
    <property type="entry name" value="Ig-like_fold"/>
</dbReference>
<dbReference type="Gene3D" id="3.40.50.1110">
    <property type="entry name" value="SGNH hydrolase"/>
    <property type="match status" value="1"/>
</dbReference>
<dbReference type="SUPFAM" id="SSF69318">
    <property type="entry name" value="Integrin alpha N-terminal domain"/>
    <property type="match status" value="1"/>
</dbReference>
<dbReference type="InterPro" id="IPR028994">
    <property type="entry name" value="Integrin_alpha_N"/>
</dbReference>
<dbReference type="SUPFAM" id="SSF52266">
    <property type="entry name" value="SGNH hydrolase"/>
    <property type="match status" value="1"/>
</dbReference>
<reference evidence="4" key="1">
    <citation type="submission" date="2016-10" db="EMBL/GenBank/DDBJ databases">
        <authorList>
            <person name="Varghese N."/>
            <person name="Submissions S."/>
        </authorList>
    </citation>
    <scope>NUCLEOTIDE SEQUENCE [LARGE SCALE GENOMIC DNA]</scope>
    <source>
        <strain evidence="4">IBRC-M10078</strain>
    </source>
</reference>
<dbReference type="InterPro" id="IPR049033">
    <property type="entry name" value="AGA-YXIM_GBD"/>
</dbReference>
<dbReference type="SUPFAM" id="SSF49785">
    <property type="entry name" value="Galactose-binding domain-like"/>
    <property type="match status" value="2"/>
</dbReference>
<dbReference type="Gene3D" id="3.30.1920.20">
    <property type="match status" value="1"/>
</dbReference>
<evidence type="ECO:0000313" key="4">
    <source>
        <dbReference type="Proteomes" id="UP000199159"/>
    </source>
</evidence>
<evidence type="ECO:0000256" key="1">
    <source>
        <dbReference type="SAM" id="SignalP"/>
    </source>
</evidence>
<feature type="domain" description="Fibronectin type-III" evidence="2">
    <location>
        <begin position="425"/>
        <end position="514"/>
    </location>
</feature>